<dbReference type="RefSeq" id="WP_198570027.1">
    <property type="nucleotide sequence ID" value="NZ_CP066167.1"/>
</dbReference>
<evidence type="ECO:0000313" key="2">
    <source>
        <dbReference type="EMBL" id="QQD18536.1"/>
    </source>
</evidence>
<name>A0A7T4R165_9GAMM</name>
<sequence length="82" mass="9260">MLEDKRSGEQPVPENSRDLLTDGQLQSLKRMENFGWSLKFIRQPRCQPPIVVIENPVGTSIAVLAEDGRLDIRPQIAMRDAS</sequence>
<feature type="region of interest" description="Disordered" evidence="1">
    <location>
        <begin position="1"/>
        <end position="24"/>
    </location>
</feature>
<dbReference type="EMBL" id="CP066167">
    <property type="protein sequence ID" value="QQD18536.1"/>
    <property type="molecule type" value="Genomic_DNA"/>
</dbReference>
<organism evidence="2 3">
    <name type="scientific">Spongiibacter nanhainus</name>
    <dbReference type="NCBI Taxonomy" id="2794344"/>
    <lineage>
        <taxon>Bacteria</taxon>
        <taxon>Pseudomonadati</taxon>
        <taxon>Pseudomonadota</taxon>
        <taxon>Gammaproteobacteria</taxon>
        <taxon>Cellvibrionales</taxon>
        <taxon>Spongiibacteraceae</taxon>
        <taxon>Spongiibacter</taxon>
    </lineage>
</organism>
<gene>
    <name evidence="2" type="ORF">I6N98_01275</name>
</gene>
<proteinExistence type="predicted"/>
<dbReference type="Proteomes" id="UP000596063">
    <property type="component" value="Chromosome"/>
</dbReference>
<accession>A0A7T4R165</accession>
<evidence type="ECO:0000256" key="1">
    <source>
        <dbReference type="SAM" id="MobiDB-lite"/>
    </source>
</evidence>
<evidence type="ECO:0000313" key="3">
    <source>
        <dbReference type="Proteomes" id="UP000596063"/>
    </source>
</evidence>
<dbReference type="KEGG" id="snan:I6N98_01275"/>
<dbReference type="AlphaFoldDB" id="A0A7T4R165"/>
<keyword evidence="3" id="KW-1185">Reference proteome</keyword>
<protein>
    <submittedName>
        <fullName evidence="2">Uncharacterized protein</fullName>
    </submittedName>
</protein>
<reference evidence="2 3" key="1">
    <citation type="submission" date="2020-12" db="EMBL/GenBank/DDBJ databases">
        <authorList>
            <person name="Shan Y."/>
        </authorList>
    </citation>
    <scope>NUCLEOTIDE SEQUENCE [LARGE SCALE GENOMIC DNA]</scope>
    <source>
        <strain evidence="3">csc3.9</strain>
    </source>
</reference>